<accession>A0AA44ENW5</accession>
<name>A0AA44ENW5_9HYPH</name>
<dbReference type="AlphaFoldDB" id="A0AA44ENW5"/>
<reference evidence="1" key="1">
    <citation type="submission" date="2019-07" db="EMBL/GenBank/DDBJ databases">
        <title>FDA dAtabase for Regulatory Grade micrObial Sequences (FDA-ARGOS): Supporting development and validation of Infectious Disease Dx tests.</title>
        <authorList>
            <person name="Bachman M."/>
            <person name="Young C."/>
            <person name="Tallon L."/>
            <person name="Sadzewicz L."/>
            <person name="Vavikolanu K."/>
            <person name="Mehta A."/>
            <person name="Aluvathingal J."/>
            <person name="Nadendla S."/>
            <person name="Nandy P."/>
            <person name="Geyer C."/>
            <person name="Yan Y."/>
            <person name="Sichtig H."/>
        </authorList>
    </citation>
    <scope>NUCLEOTIDE SEQUENCE</scope>
    <source>
        <strain evidence="1">FDAARGOS_618</strain>
    </source>
</reference>
<comment type="caution">
    <text evidence="1">The sequence shown here is derived from an EMBL/GenBank/DDBJ whole genome shotgun (WGS) entry which is preliminary data.</text>
</comment>
<dbReference type="GO" id="GO:0006355">
    <property type="term" value="P:regulation of DNA-templated transcription"/>
    <property type="evidence" value="ECO:0007669"/>
    <property type="project" value="InterPro"/>
</dbReference>
<dbReference type="Proteomes" id="UP001155820">
    <property type="component" value="Unassembled WGS sequence"/>
</dbReference>
<proteinExistence type="predicted"/>
<dbReference type="Gene3D" id="1.10.1220.10">
    <property type="entry name" value="Met repressor-like"/>
    <property type="match status" value="1"/>
</dbReference>
<dbReference type="RefSeq" id="WP_172874008.1">
    <property type="nucleotide sequence ID" value="NZ_JABRWL010000006.1"/>
</dbReference>
<dbReference type="InterPro" id="IPR013321">
    <property type="entry name" value="Arc_rbn_hlx_hlx"/>
</dbReference>
<dbReference type="EMBL" id="JABRWM010000006">
    <property type="protein sequence ID" value="NRF21575.1"/>
    <property type="molecule type" value="Genomic_DNA"/>
</dbReference>
<keyword evidence="2" id="KW-1185">Reference proteome</keyword>
<gene>
    <name evidence="1" type="ORF">FOB26_21180</name>
</gene>
<evidence type="ECO:0000313" key="2">
    <source>
        <dbReference type="Proteomes" id="UP001155820"/>
    </source>
</evidence>
<organism evidence="1 2">
    <name type="scientific">Agrobacterium pusense</name>
    <dbReference type="NCBI Taxonomy" id="648995"/>
    <lineage>
        <taxon>Bacteria</taxon>
        <taxon>Pseudomonadati</taxon>
        <taxon>Pseudomonadota</taxon>
        <taxon>Alphaproteobacteria</taxon>
        <taxon>Hyphomicrobiales</taxon>
        <taxon>Rhizobiaceae</taxon>
        <taxon>Rhizobium/Agrobacterium group</taxon>
        <taxon>Agrobacterium</taxon>
    </lineage>
</organism>
<evidence type="ECO:0000313" key="1">
    <source>
        <dbReference type="EMBL" id="NRF21575.1"/>
    </source>
</evidence>
<sequence length="63" mass="7353">MRDDDPRRKSERFVVMFDKPTLEAIDDWGFSKRIRSRSEAIRRLVKIGMNKPDEATKKADATA</sequence>
<protein>
    <submittedName>
        <fullName evidence="1">Uncharacterized protein</fullName>
    </submittedName>
</protein>